<sequence>MSTSAPPLEHDDHVEVPRGALRAVAALILATLVAVAWVQLSGGAPSSASAAPVVTERWLQFRDLPNGQVEVLESGRPLATLSAGAHGFLRGALRALARERRLSTAATVTPALAPASGQASPAYRLRAHADGRLSLDDPATGVRIDLESFGQTNAADFAQLLHLPALAPSR</sequence>
<proteinExistence type="predicted"/>
<accession>A0A940YKV4</accession>
<evidence type="ECO:0000313" key="2">
    <source>
        <dbReference type="Proteomes" id="UP000678374"/>
    </source>
</evidence>
<name>A0A940YKV4_9BURK</name>
<organism evidence="1 2">
    <name type="scientific">Ideonella aquatica</name>
    <dbReference type="NCBI Taxonomy" id="2824119"/>
    <lineage>
        <taxon>Bacteria</taxon>
        <taxon>Pseudomonadati</taxon>
        <taxon>Pseudomonadota</taxon>
        <taxon>Betaproteobacteria</taxon>
        <taxon>Burkholderiales</taxon>
        <taxon>Sphaerotilaceae</taxon>
        <taxon>Ideonella</taxon>
    </lineage>
</organism>
<dbReference type="NCBIfam" id="TIGR03054">
    <property type="entry name" value="photo_alph_chp1"/>
    <property type="match status" value="1"/>
</dbReference>
<dbReference type="AlphaFoldDB" id="A0A940YKV4"/>
<dbReference type="Proteomes" id="UP000678374">
    <property type="component" value="Unassembled WGS sequence"/>
</dbReference>
<keyword evidence="2" id="KW-1185">Reference proteome</keyword>
<protein>
    <submittedName>
        <fullName evidence="1">Photosynthetic complex assembly protein PuhC</fullName>
    </submittedName>
</protein>
<dbReference type="InterPro" id="IPR017495">
    <property type="entry name" value="PuhC"/>
</dbReference>
<gene>
    <name evidence="1" type="ORF">KAK06_16280</name>
</gene>
<comment type="caution">
    <text evidence="1">The sequence shown here is derived from an EMBL/GenBank/DDBJ whole genome shotgun (WGS) entry which is preliminary data.</text>
</comment>
<reference evidence="1" key="1">
    <citation type="submission" date="2021-04" db="EMBL/GenBank/DDBJ databases">
        <title>The genome sequence of Ideonella sp. 4Y11.</title>
        <authorList>
            <person name="Liu Y."/>
        </authorList>
    </citation>
    <scope>NUCLEOTIDE SEQUENCE</scope>
    <source>
        <strain evidence="1">4Y11</strain>
    </source>
</reference>
<dbReference type="EMBL" id="JAGQDE010000015">
    <property type="protein sequence ID" value="MBQ0960512.1"/>
    <property type="molecule type" value="Genomic_DNA"/>
</dbReference>
<dbReference type="RefSeq" id="WP_210803191.1">
    <property type="nucleotide sequence ID" value="NZ_JAGQDE010000015.1"/>
</dbReference>
<evidence type="ECO:0000313" key="1">
    <source>
        <dbReference type="EMBL" id="MBQ0960512.1"/>
    </source>
</evidence>